<dbReference type="Proteomes" id="UP001162162">
    <property type="component" value="Unassembled WGS sequence"/>
</dbReference>
<dbReference type="EMBL" id="JAPWTK010000280">
    <property type="protein sequence ID" value="KAJ8943683.1"/>
    <property type="molecule type" value="Genomic_DNA"/>
</dbReference>
<dbReference type="AlphaFoldDB" id="A0AAV8XXX5"/>
<evidence type="ECO:0000313" key="1">
    <source>
        <dbReference type="EMBL" id="KAJ8943683.1"/>
    </source>
</evidence>
<protein>
    <submittedName>
        <fullName evidence="1">Uncharacterized protein</fullName>
    </submittedName>
</protein>
<reference evidence="1" key="1">
    <citation type="journal article" date="2023" name="Insect Mol. Biol.">
        <title>Genome sequencing provides insights into the evolution of gene families encoding plant cell wall-degrading enzymes in longhorned beetles.</title>
        <authorList>
            <person name="Shin N.R."/>
            <person name="Okamura Y."/>
            <person name="Kirsch R."/>
            <person name="Pauchet Y."/>
        </authorList>
    </citation>
    <scope>NUCLEOTIDE SEQUENCE</scope>
    <source>
        <strain evidence="1">AMC_N1</strain>
    </source>
</reference>
<organism evidence="1 2">
    <name type="scientific">Aromia moschata</name>
    <dbReference type="NCBI Taxonomy" id="1265417"/>
    <lineage>
        <taxon>Eukaryota</taxon>
        <taxon>Metazoa</taxon>
        <taxon>Ecdysozoa</taxon>
        <taxon>Arthropoda</taxon>
        <taxon>Hexapoda</taxon>
        <taxon>Insecta</taxon>
        <taxon>Pterygota</taxon>
        <taxon>Neoptera</taxon>
        <taxon>Endopterygota</taxon>
        <taxon>Coleoptera</taxon>
        <taxon>Polyphaga</taxon>
        <taxon>Cucujiformia</taxon>
        <taxon>Chrysomeloidea</taxon>
        <taxon>Cerambycidae</taxon>
        <taxon>Cerambycinae</taxon>
        <taxon>Callichromatini</taxon>
        <taxon>Aromia</taxon>
    </lineage>
</organism>
<proteinExistence type="predicted"/>
<name>A0AAV8XXX5_9CUCU</name>
<accession>A0AAV8XXX5</accession>
<evidence type="ECO:0000313" key="2">
    <source>
        <dbReference type="Proteomes" id="UP001162162"/>
    </source>
</evidence>
<keyword evidence="2" id="KW-1185">Reference proteome</keyword>
<sequence>MCPKTNKRFCFICLVMGGNQSAWTQEGLETNSRQLDAVESLEIIKCNSSMNKANGPIPNSPLFALINKDRCYGSANRDGKLSINRAS</sequence>
<comment type="caution">
    <text evidence="1">The sequence shown here is derived from an EMBL/GenBank/DDBJ whole genome shotgun (WGS) entry which is preliminary data.</text>
</comment>
<gene>
    <name evidence="1" type="ORF">NQ318_015172</name>
</gene>